<evidence type="ECO:0000256" key="3">
    <source>
        <dbReference type="ARBA" id="ARBA00022643"/>
    </source>
</evidence>
<dbReference type="KEGG" id="cfus:CYFUS_008018"/>
<dbReference type="Gene3D" id="3.20.20.70">
    <property type="entry name" value="Aldolase class I"/>
    <property type="match status" value="1"/>
</dbReference>
<gene>
    <name evidence="7" type="ORF">CYFUS_008018</name>
</gene>
<evidence type="ECO:0000256" key="1">
    <source>
        <dbReference type="ARBA" id="ARBA00001917"/>
    </source>
</evidence>
<dbReference type="PANTHER" id="PTHR43303:SF4">
    <property type="entry name" value="NADPH DEHYDROGENASE C23G7.10C-RELATED"/>
    <property type="match status" value="1"/>
</dbReference>
<dbReference type="Pfam" id="PF00724">
    <property type="entry name" value="Oxidored_FMN"/>
    <property type="match status" value="1"/>
</dbReference>
<keyword evidence="4" id="KW-0521">NADP</keyword>
<evidence type="ECO:0000313" key="7">
    <source>
        <dbReference type="EMBL" id="ATB42540.1"/>
    </source>
</evidence>
<protein>
    <submittedName>
        <fullName evidence="7">NADH flavin oxidoreductase</fullName>
    </submittedName>
</protein>
<dbReference type="AlphaFoldDB" id="A0A250JG02"/>
<evidence type="ECO:0000256" key="4">
    <source>
        <dbReference type="ARBA" id="ARBA00022857"/>
    </source>
</evidence>
<dbReference type="CDD" id="cd02932">
    <property type="entry name" value="OYE_YqiM_FMN"/>
    <property type="match status" value="1"/>
</dbReference>
<evidence type="ECO:0000256" key="2">
    <source>
        <dbReference type="ARBA" id="ARBA00022630"/>
    </source>
</evidence>
<dbReference type="PANTHER" id="PTHR43303">
    <property type="entry name" value="NADPH DEHYDROGENASE C23G7.10C-RELATED"/>
    <property type="match status" value="1"/>
</dbReference>
<dbReference type="SUPFAM" id="SSF51395">
    <property type="entry name" value="FMN-linked oxidoreductases"/>
    <property type="match status" value="1"/>
</dbReference>
<evidence type="ECO:0000256" key="5">
    <source>
        <dbReference type="ARBA" id="ARBA00023002"/>
    </source>
</evidence>
<evidence type="ECO:0000313" key="8">
    <source>
        <dbReference type="Proteomes" id="UP000217257"/>
    </source>
</evidence>
<proteinExistence type="predicted"/>
<dbReference type="InterPro" id="IPR013785">
    <property type="entry name" value="Aldolase_TIM"/>
</dbReference>
<feature type="domain" description="NADH:flavin oxidoreductase/NADH oxidase N-terminal" evidence="6">
    <location>
        <begin position="5"/>
        <end position="344"/>
    </location>
</feature>
<dbReference type="RefSeq" id="WP_095990084.1">
    <property type="nucleotide sequence ID" value="NZ_CP022098.1"/>
</dbReference>
<dbReference type="GO" id="GO:0010181">
    <property type="term" value="F:FMN binding"/>
    <property type="evidence" value="ECO:0007669"/>
    <property type="project" value="InterPro"/>
</dbReference>
<evidence type="ECO:0000259" key="6">
    <source>
        <dbReference type="Pfam" id="PF00724"/>
    </source>
</evidence>
<keyword evidence="2" id="KW-0285">Flavoprotein</keyword>
<dbReference type="EMBL" id="CP022098">
    <property type="protein sequence ID" value="ATB42540.1"/>
    <property type="molecule type" value="Genomic_DNA"/>
</dbReference>
<dbReference type="Proteomes" id="UP000217257">
    <property type="component" value="Chromosome"/>
</dbReference>
<dbReference type="GO" id="GO:0003959">
    <property type="term" value="F:NADPH dehydrogenase activity"/>
    <property type="evidence" value="ECO:0007669"/>
    <property type="project" value="InterPro"/>
</dbReference>
<dbReference type="InterPro" id="IPR044152">
    <property type="entry name" value="YqjM-like"/>
</dbReference>
<reference evidence="7 8" key="1">
    <citation type="submission" date="2017-06" db="EMBL/GenBank/DDBJ databases">
        <title>Sequencing and comparative analysis of myxobacterial genomes.</title>
        <authorList>
            <person name="Rupp O."/>
            <person name="Goesmann A."/>
            <person name="Sogaard-Andersen L."/>
        </authorList>
    </citation>
    <scope>NUCLEOTIDE SEQUENCE [LARGE SCALE GENOMIC DNA]</scope>
    <source>
        <strain evidence="7 8">DSM 52655</strain>
    </source>
</reference>
<sequence length="357" mass="39024">MSSLLFSPLRLRGVTLKNRIVVSPMCQYSSEDGFANDWHFVHLGSRAVGGAGLIILEASAVEAIGRISPQDLGIYKDEHVEPLARIVKFLHEQGSVAGIQLAHAGRKASSSPPWMGGAPIASTAQGGWTPVSASGLPFDPRNPVVPTALDETGIQRIIRSFAEATDRARAAGFRVVEIHGAHGYLLHEFFSPLSNQRTDRYGGSFENRTRLIREVTRAVRQRWPEELPIFVRLSATDWVEEGWSVEDSVALAKLLKEDGADLIDCSSGGAVPGVRIPAGPGYQVPLSERVRREADIATGAVGFIQSAFQAESTLRTGQADVVLLARELLRDPYWPLHAAKELYTQVAWPKQYERAQN</sequence>
<name>A0A250JG02_9BACT</name>
<keyword evidence="5" id="KW-0560">Oxidoreductase</keyword>
<keyword evidence="3" id="KW-0288">FMN</keyword>
<organism evidence="7 8">
    <name type="scientific">Cystobacter fuscus</name>
    <dbReference type="NCBI Taxonomy" id="43"/>
    <lineage>
        <taxon>Bacteria</taxon>
        <taxon>Pseudomonadati</taxon>
        <taxon>Myxococcota</taxon>
        <taxon>Myxococcia</taxon>
        <taxon>Myxococcales</taxon>
        <taxon>Cystobacterineae</taxon>
        <taxon>Archangiaceae</taxon>
        <taxon>Cystobacter</taxon>
    </lineage>
</organism>
<dbReference type="InterPro" id="IPR001155">
    <property type="entry name" value="OxRdtase_FMN_N"/>
</dbReference>
<accession>A0A250JG02</accession>
<comment type="cofactor">
    <cofactor evidence="1">
        <name>FMN</name>
        <dbReference type="ChEBI" id="CHEBI:58210"/>
    </cofactor>
</comment>
<dbReference type="GO" id="GO:0050661">
    <property type="term" value="F:NADP binding"/>
    <property type="evidence" value="ECO:0007669"/>
    <property type="project" value="InterPro"/>
</dbReference>